<proteinExistence type="predicted"/>
<dbReference type="InterPro" id="IPR007421">
    <property type="entry name" value="Schlafen_AlbA_2_dom"/>
</dbReference>
<evidence type="ECO:0000259" key="1">
    <source>
        <dbReference type="Pfam" id="PF04326"/>
    </source>
</evidence>
<keyword evidence="3" id="KW-1185">Reference proteome</keyword>
<protein>
    <recommendedName>
        <fullName evidence="1">Schlafen AlbA-2 domain-containing protein</fullName>
    </recommendedName>
</protein>
<dbReference type="Pfam" id="PF04326">
    <property type="entry name" value="SLFN_AlbA_2"/>
    <property type="match status" value="1"/>
</dbReference>
<gene>
    <name evidence="2" type="ORF">GCM10009831_30290</name>
</gene>
<name>A0ABN2J521_9ACTN</name>
<dbReference type="EMBL" id="BAAAQG010000016">
    <property type="protein sequence ID" value="GAA1718165.1"/>
    <property type="molecule type" value="Genomic_DNA"/>
</dbReference>
<feature type="domain" description="Schlafen AlbA-2" evidence="1">
    <location>
        <begin position="33"/>
        <end position="153"/>
    </location>
</feature>
<accession>A0ABN2J521</accession>
<evidence type="ECO:0000313" key="3">
    <source>
        <dbReference type="Proteomes" id="UP001500383"/>
    </source>
</evidence>
<evidence type="ECO:0000313" key="2">
    <source>
        <dbReference type="EMBL" id="GAA1718165.1"/>
    </source>
</evidence>
<sequence length="416" mass="44854">MTESFYLGPGNTRFAPSSFQDVVAAAESGLLNEGHWVELKKAVPPKSPGANLELAKDLASLSVDGGIMVIGIEDKKGAAGAVTGTPIDGLASRIDATALAKVHPPLTVVTTILPHADNLDTGVILVNVPASVSAPHMVDGTYWGRGDEGKRPLSDVEVRRLLTLEQGRSEKFEKRLYDVAKVIGGEQLQHTGPAFNFLAEPASTTYGAPVTETLGQGHLLQWFSEAVPHQAKWSPSLLSLQHRVPHPDGVSAASFNLSARSAYYWDQLSVLIGDDGCWYARGGSAVSPIGSSSDPNDGIAVFRAGAAIELTHALLISIAHFANNKIPFQGQWTIGVHINQLSGIEPVEKHIGRFPGEFSAYPREQYIGKTIATTDEMTSNPAQVTMRLLRRLLRAMSVEHYYFPYSDFKDIGKGRH</sequence>
<dbReference type="InterPro" id="IPR038461">
    <property type="entry name" value="Schlafen_AlbA_2_dom_sf"/>
</dbReference>
<comment type="caution">
    <text evidence="2">The sequence shown here is derived from an EMBL/GenBank/DDBJ whole genome shotgun (WGS) entry which is preliminary data.</text>
</comment>
<dbReference type="Proteomes" id="UP001500383">
    <property type="component" value="Unassembled WGS sequence"/>
</dbReference>
<dbReference type="Gene3D" id="3.30.950.30">
    <property type="entry name" value="Schlafen, AAA domain"/>
    <property type="match status" value="1"/>
</dbReference>
<dbReference type="RefSeq" id="WP_182658895.1">
    <property type="nucleotide sequence ID" value="NZ_BAAAQG010000016.1"/>
</dbReference>
<organism evidence="2 3">
    <name type="scientific">Dietzia cercidiphylli</name>
    <dbReference type="NCBI Taxonomy" id="498199"/>
    <lineage>
        <taxon>Bacteria</taxon>
        <taxon>Bacillati</taxon>
        <taxon>Actinomycetota</taxon>
        <taxon>Actinomycetes</taxon>
        <taxon>Mycobacteriales</taxon>
        <taxon>Dietziaceae</taxon>
        <taxon>Dietzia</taxon>
    </lineage>
</organism>
<reference evidence="2 3" key="1">
    <citation type="journal article" date="2019" name="Int. J. Syst. Evol. Microbiol.">
        <title>The Global Catalogue of Microorganisms (GCM) 10K type strain sequencing project: providing services to taxonomists for standard genome sequencing and annotation.</title>
        <authorList>
            <consortium name="The Broad Institute Genomics Platform"/>
            <consortium name="The Broad Institute Genome Sequencing Center for Infectious Disease"/>
            <person name="Wu L."/>
            <person name="Ma J."/>
        </authorList>
    </citation>
    <scope>NUCLEOTIDE SEQUENCE [LARGE SCALE GENOMIC DNA]</scope>
    <source>
        <strain evidence="2 3">JCM 16002</strain>
    </source>
</reference>